<comment type="caution">
    <text evidence="2">The sequence shown here is derived from an EMBL/GenBank/DDBJ whole genome shotgun (WGS) entry which is preliminary data.</text>
</comment>
<dbReference type="EMBL" id="JABMIG020000090">
    <property type="protein sequence ID" value="KAL3793514.1"/>
    <property type="molecule type" value="Genomic_DNA"/>
</dbReference>
<evidence type="ECO:0008006" key="4">
    <source>
        <dbReference type="Google" id="ProtNLM"/>
    </source>
</evidence>
<dbReference type="PANTHER" id="PTHR22895:SF0">
    <property type="entry name" value="ARMADILLO REPEAT-CONTAINING PROTEIN 6"/>
    <property type="match status" value="1"/>
</dbReference>
<keyword evidence="1" id="KW-0677">Repeat</keyword>
<dbReference type="InterPro" id="IPR016024">
    <property type="entry name" value="ARM-type_fold"/>
</dbReference>
<organism evidence="2 3">
    <name type="scientific">Cyclotella cryptica</name>
    <dbReference type="NCBI Taxonomy" id="29204"/>
    <lineage>
        <taxon>Eukaryota</taxon>
        <taxon>Sar</taxon>
        <taxon>Stramenopiles</taxon>
        <taxon>Ochrophyta</taxon>
        <taxon>Bacillariophyta</taxon>
        <taxon>Coscinodiscophyceae</taxon>
        <taxon>Thalassiosirophycidae</taxon>
        <taxon>Stephanodiscales</taxon>
        <taxon>Stephanodiscaceae</taxon>
        <taxon>Cyclotella</taxon>
    </lineage>
</organism>
<dbReference type="InterPro" id="IPR000225">
    <property type="entry name" value="Armadillo"/>
</dbReference>
<name>A0ABD3Q0X1_9STRA</name>
<keyword evidence="3" id="KW-1185">Reference proteome</keyword>
<dbReference type="PANTHER" id="PTHR22895">
    <property type="entry name" value="ARMADILLO REPEAT-CONTAINING PROTEIN 6"/>
    <property type="match status" value="1"/>
</dbReference>
<dbReference type="SMART" id="SM00185">
    <property type="entry name" value="ARM"/>
    <property type="match status" value="3"/>
</dbReference>
<evidence type="ECO:0000256" key="1">
    <source>
        <dbReference type="ARBA" id="ARBA00022737"/>
    </source>
</evidence>
<reference evidence="2 3" key="1">
    <citation type="journal article" date="2020" name="G3 (Bethesda)">
        <title>Improved Reference Genome for Cyclotella cryptica CCMP332, a Model for Cell Wall Morphogenesis, Salinity Adaptation, and Lipid Production in Diatoms (Bacillariophyta).</title>
        <authorList>
            <person name="Roberts W.R."/>
            <person name="Downey K.M."/>
            <person name="Ruck E.C."/>
            <person name="Traller J.C."/>
            <person name="Alverson A.J."/>
        </authorList>
    </citation>
    <scope>NUCLEOTIDE SEQUENCE [LARGE SCALE GENOMIC DNA]</scope>
    <source>
        <strain evidence="2 3">CCMP332</strain>
    </source>
</reference>
<evidence type="ECO:0000313" key="2">
    <source>
        <dbReference type="EMBL" id="KAL3793514.1"/>
    </source>
</evidence>
<accession>A0ABD3Q0X1</accession>
<dbReference type="SUPFAM" id="SSF48371">
    <property type="entry name" value="ARM repeat"/>
    <property type="match status" value="1"/>
</dbReference>
<evidence type="ECO:0000313" key="3">
    <source>
        <dbReference type="Proteomes" id="UP001516023"/>
    </source>
</evidence>
<gene>
    <name evidence="2" type="ORF">HJC23_007254</name>
</gene>
<dbReference type="AlphaFoldDB" id="A0ABD3Q0X1"/>
<dbReference type="Gene3D" id="1.25.10.10">
    <property type="entry name" value="Leucine-rich Repeat Variant"/>
    <property type="match status" value="1"/>
</dbReference>
<proteinExistence type="predicted"/>
<dbReference type="InterPro" id="IPR011989">
    <property type="entry name" value="ARM-like"/>
</dbReference>
<dbReference type="Proteomes" id="UP001516023">
    <property type="component" value="Unassembled WGS sequence"/>
</dbReference>
<protein>
    <recommendedName>
        <fullName evidence="4">Armadillo repeat-containing protein 6</fullName>
    </recommendedName>
</protein>
<sequence>MISQDLFDETLLENEEELELSPEEALSETIDQFLSQLGDAATDRTNGGPLSHLVLLHPSSTEGRLLRQHRNQFQISLNALDAFVDVDGSVRLESEDAFDVAVRCLREVGEKCGGSGEVGSALPYLVMIQNSSSIYTLMSFLGVIDPSSLSLDSNHLVLLETVTTLIRVLSTPAAEDDERCHSIRVQVKDLFVPSLGRVVSLSAAYLNLLYRDCGDFDMAEKVLLHLVQLSTVATKACEAAKVAFVQAAIPSVIDLLHGGVSKRGGVVVLASMFVHFSKTAGNSHNNHDNNRRIIEAACILLATLCRYDDFREPSSSSGPIGASGANTSSAHDHAMEFHRAGVETKLIDIAKGVLNDVERYDDGELGTVTKSAAAVLTALRVLAVNDDIIQTMVALGVLPVVTKALELGCKDIDQANNDKERINSPNPRLASAALGLLRNLCGNDEIKTNLCLGSSDPSSPFSTPSSLPHILHAMQLYPSTATVQEHACGTLAAMTLRRPGNARAIIDAGGPRCILAAMKRHDMNSSVQRQGALAVRNIVSRLLRECPEEGDKNKEERAAIRDAFLELGAEDTLRNITGCHQGSVDEAYAALRDLGCTVSLVKFNADDVNQLNQVQRTMMFGEKHNSNFRPVYEDSADLENCVEEAISQFS</sequence>